<dbReference type="GO" id="GO:0004671">
    <property type="term" value="F:protein C-terminal S-isoprenylcysteine carboxyl O-methyltransferase activity"/>
    <property type="evidence" value="ECO:0007669"/>
    <property type="project" value="InterPro"/>
</dbReference>
<comment type="subcellular location">
    <subcellularLocation>
        <location evidence="1">Membrane</location>
        <topology evidence="1">Multi-pass membrane protein</topology>
    </subcellularLocation>
</comment>
<keyword evidence="7" id="KW-1185">Reference proteome</keyword>
<evidence type="ECO:0000256" key="2">
    <source>
        <dbReference type="ARBA" id="ARBA00022692"/>
    </source>
</evidence>
<accession>A0A5P2BLG3</accession>
<keyword evidence="3 5" id="KW-1133">Transmembrane helix</keyword>
<dbReference type="Pfam" id="PF04140">
    <property type="entry name" value="ICMT"/>
    <property type="match status" value="1"/>
</dbReference>
<dbReference type="InterPro" id="IPR007269">
    <property type="entry name" value="ICMT_MeTrfase"/>
</dbReference>
<proteinExistence type="predicted"/>
<evidence type="ECO:0008006" key="8">
    <source>
        <dbReference type="Google" id="ProtNLM"/>
    </source>
</evidence>
<dbReference type="GO" id="GO:0016020">
    <property type="term" value="C:membrane"/>
    <property type="evidence" value="ECO:0007669"/>
    <property type="project" value="UniProtKB-SubCell"/>
</dbReference>
<keyword evidence="2 5" id="KW-0812">Transmembrane</keyword>
<dbReference type="EMBL" id="CP029193">
    <property type="protein sequence ID" value="QES30880.1"/>
    <property type="molecule type" value="Genomic_DNA"/>
</dbReference>
<dbReference type="AlphaFoldDB" id="A0A5P2BLG3"/>
<evidence type="ECO:0000313" key="7">
    <source>
        <dbReference type="Proteomes" id="UP000323046"/>
    </source>
</evidence>
<feature type="transmembrane region" description="Helical" evidence="5">
    <location>
        <begin position="45"/>
        <end position="62"/>
    </location>
</feature>
<dbReference type="PANTHER" id="PTHR43847">
    <property type="entry name" value="BLL3993 PROTEIN"/>
    <property type="match status" value="1"/>
</dbReference>
<evidence type="ECO:0000256" key="3">
    <source>
        <dbReference type="ARBA" id="ARBA00022989"/>
    </source>
</evidence>
<dbReference type="Proteomes" id="UP000323046">
    <property type="component" value="Chromosome"/>
</dbReference>
<protein>
    <recommendedName>
        <fullName evidence="8">Isoprenylcysteine carboxyl methyltransferase</fullName>
    </recommendedName>
</protein>
<name>A0A5P2BLG3_STRVZ</name>
<organism evidence="6 7">
    <name type="scientific">Streptomyces venezuelae</name>
    <dbReference type="NCBI Taxonomy" id="54571"/>
    <lineage>
        <taxon>Bacteria</taxon>
        <taxon>Bacillati</taxon>
        <taxon>Actinomycetota</taxon>
        <taxon>Actinomycetes</taxon>
        <taxon>Kitasatosporales</taxon>
        <taxon>Streptomycetaceae</taxon>
        <taxon>Streptomyces</taxon>
    </lineage>
</organism>
<dbReference type="RefSeq" id="WP_150175072.1">
    <property type="nucleotide sequence ID" value="NZ_CP029193.1"/>
</dbReference>
<dbReference type="OrthoDB" id="7203053at2"/>
<feature type="transmembrane region" description="Helical" evidence="5">
    <location>
        <begin position="6"/>
        <end position="24"/>
    </location>
</feature>
<evidence type="ECO:0000256" key="4">
    <source>
        <dbReference type="ARBA" id="ARBA00023136"/>
    </source>
</evidence>
<dbReference type="PANTHER" id="PTHR43847:SF1">
    <property type="entry name" value="BLL3993 PROTEIN"/>
    <property type="match status" value="1"/>
</dbReference>
<feature type="transmembrane region" description="Helical" evidence="5">
    <location>
        <begin position="141"/>
        <end position="159"/>
    </location>
</feature>
<gene>
    <name evidence="6" type="ORF">DEJ47_34660</name>
</gene>
<sequence>MTPPASLLLLIAAVSAVRLVELAVARRNARWASARGGTEYGRRHYAPMVVLHVCLLLGILAEAALADRAFTPPLGWPCLAVLALAQAGRAWCMRALGPQWNTRVLVVPTAPLVTTGPYRWMRHPNYLIVAVEGIALPLVHTAWITALLFTLANTVWLVIRIRTENRVLWPTPNGTVTAARL</sequence>
<keyword evidence="4 5" id="KW-0472">Membrane</keyword>
<evidence type="ECO:0000256" key="1">
    <source>
        <dbReference type="ARBA" id="ARBA00004141"/>
    </source>
</evidence>
<dbReference type="InterPro" id="IPR052527">
    <property type="entry name" value="Metal_cation-efflux_comp"/>
</dbReference>
<evidence type="ECO:0000313" key="6">
    <source>
        <dbReference type="EMBL" id="QES30880.1"/>
    </source>
</evidence>
<evidence type="ECO:0000256" key="5">
    <source>
        <dbReference type="SAM" id="Phobius"/>
    </source>
</evidence>
<reference evidence="6 7" key="1">
    <citation type="submission" date="2018-05" db="EMBL/GenBank/DDBJ databases">
        <title>Streptomyces venezuelae.</title>
        <authorList>
            <person name="Kim W."/>
            <person name="Lee N."/>
            <person name="Cho B.-K."/>
        </authorList>
    </citation>
    <scope>NUCLEOTIDE SEQUENCE [LARGE SCALE GENOMIC DNA]</scope>
    <source>
        <strain evidence="6 7">ATCC 14583</strain>
    </source>
</reference>
<dbReference type="Gene3D" id="1.20.120.1630">
    <property type="match status" value="1"/>
</dbReference>